<comment type="caution">
    <text evidence="1">The sequence shown here is derived from an EMBL/GenBank/DDBJ whole genome shotgun (WGS) entry which is preliminary data.</text>
</comment>
<gene>
    <name evidence="1" type="ORF">HMPREF0769_10142</name>
</gene>
<evidence type="ECO:0000313" key="1">
    <source>
        <dbReference type="EMBL" id="EFH96140.1"/>
    </source>
</evidence>
<dbReference type="AlphaFoldDB" id="A0A0E1XC14"/>
<accession>A0A0E1XC14</accession>
<proteinExistence type="predicted"/>
<protein>
    <recommendedName>
        <fullName evidence="2">FMN reductase</fullName>
    </recommendedName>
</protein>
<reference evidence="1" key="1">
    <citation type="submission" date="2010-05" db="EMBL/GenBank/DDBJ databases">
        <authorList>
            <person name="Muzny D."/>
            <person name="Qin X."/>
            <person name="Buhay C."/>
            <person name="Dugan-Rocha S."/>
            <person name="Ding Y."/>
            <person name="Chen G."/>
            <person name="Hawes A."/>
            <person name="Holder M."/>
            <person name="Jhangiani S."/>
            <person name="Johnson A."/>
            <person name="Khan Z."/>
            <person name="Li Z."/>
            <person name="Liu W."/>
            <person name="Liu X."/>
            <person name="Perez L."/>
            <person name="Shen H."/>
            <person name="Wang Q."/>
            <person name="Watt J."/>
            <person name="Xi L."/>
            <person name="Xin Y."/>
            <person name="Zhou J."/>
            <person name="Deng J."/>
            <person name="Jiang H."/>
            <person name="Liu Y."/>
            <person name="Qu J."/>
            <person name="Song X.-Z."/>
            <person name="Zhang L."/>
            <person name="Villasana D."/>
            <person name="Johnson A."/>
            <person name="Liu J."/>
            <person name="Liyanage D."/>
            <person name="Lorensuhewa L."/>
            <person name="Robinson T."/>
            <person name="Song A."/>
            <person name="Song B.-B."/>
            <person name="Dinh H."/>
            <person name="Thornton R."/>
            <person name="Coyle M."/>
            <person name="Francisco L."/>
            <person name="Jackson L."/>
            <person name="Javaid M."/>
            <person name="Korchina V."/>
            <person name="Kovar C."/>
            <person name="Mata R."/>
            <person name="Mathew T."/>
            <person name="Ngo R."/>
            <person name="Nguyen L."/>
            <person name="Nguyen N."/>
            <person name="Okwuonu G."/>
            <person name="Ongeri F."/>
            <person name="Pham C."/>
            <person name="Simmons D."/>
            <person name="Wilczek-Boney K."/>
            <person name="Hale W."/>
            <person name="Jakkamsetti A."/>
            <person name="Pham P."/>
            <person name="Ruth R."/>
            <person name="San Lucas F."/>
            <person name="Warren J."/>
            <person name="Zhang J."/>
            <person name="Zhao Z."/>
            <person name="Zhou C."/>
            <person name="Zhu D."/>
            <person name="Lee S."/>
            <person name="Bess C."/>
            <person name="Blankenburg K."/>
            <person name="Forbes L."/>
            <person name="Fu Q."/>
            <person name="Gubbala S."/>
            <person name="Hirani K."/>
            <person name="Jayaseelan J.C."/>
            <person name="Lara F."/>
            <person name="Munidasa M."/>
            <person name="Palculict T."/>
            <person name="Patil S."/>
            <person name="Pu L.-L."/>
            <person name="Saada N."/>
            <person name="Tang L."/>
            <person name="Weissenberger G."/>
            <person name="Zhu Y."/>
            <person name="Hemphill L."/>
            <person name="Shang Y."/>
            <person name="Youmans B."/>
            <person name="Ayvaz T."/>
            <person name="Ross M."/>
            <person name="Santibanez J."/>
            <person name="Aqrawi P."/>
            <person name="Gross S."/>
            <person name="Joshi V."/>
            <person name="Fowler G."/>
            <person name="Nazareth L."/>
            <person name="Reid J."/>
            <person name="Worley K."/>
            <person name="Petrosino J."/>
            <person name="Highlander S."/>
            <person name="Gibbs R."/>
        </authorList>
    </citation>
    <scope>NUCLEOTIDE SEQUENCE [LARGE SCALE GENOMIC DNA]</scope>
    <source>
        <strain evidence="1">MN8</strain>
    </source>
</reference>
<dbReference type="HOGENOM" id="CLU_206649_0_0_9"/>
<dbReference type="EMBL" id="ACJA02000001">
    <property type="protein sequence ID" value="EFH96140.1"/>
    <property type="molecule type" value="Genomic_DNA"/>
</dbReference>
<dbReference type="Proteomes" id="UP000003455">
    <property type="component" value="Chromosome"/>
</dbReference>
<organism evidence="1">
    <name type="scientific">Staphylococcus aureus subsp. aureus MN8</name>
    <dbReference type="NCBI Taxonomy" id="548470"/>
    <lineage>
        <taxon>Bacteria</taxon>
        <taxon>Bacillati</taxon>
        <taxon>Bacillota</taxon>
        <taxon>Bacilli</taxon>
        <taxon>Bacillales</taxon>
        <taxon>Staphylococcaceae</taxon>
        <taxon>Staphylococcus</taxon>
    </lineage>
</organism>
<sequence>MNIVLLSGSTVGSKTRIAMDDLKNELEVINEGHQIALMDLRDLEL</sequence>
<evidence type="ECO:0008006" key="2">
    <source>
        <dbReference type="Google" id="ProtNLM"/>
    </source>
</evidence>
<name>A0A0E1XC14_STAAU</name>